<dbReference type="InterPro" id="IPR003582">
    <property type="entry name" value="ShKT_dom"/>
</dbReference>
<evidence type="ECO:0000313" key="6">
    <source>
        <dbReference type="WBParaSite" id="NBR_0000616401-mRNA-1"/>
    </source>
</evidence>
<dbReference type="PROSITE" id="PS51670">
    <property type="entry name" value="SHKT"/>
    <property type="match status" value="1"/>
</dbReference>
<proteinExistence type="predicted"/>
<feature type="compositionally biased region" description="Polar residues" evidence="2">
    <location>
        <begin position="43"/>
        <end position="54"/>
    </location>
</feature>
<keyword evidence="5" id="KW-1185">Reference proteome</keyword>
<dbReference type="WBParaSite" id="NBR_0000616401-mRNA-1">
    <property type="protein sequence ID" value="NBR_0000616401-mRNA-1"/>
    <property type="gene ID" value="NBR_0000616401"/>
</dbReference>
<evidence type="ECO:0000256" key="2">
    <source>
        <dbReference type="SAM" id="MobiDB-lite"/>
    </source>
</evidence>
<evidence type="ECO:0000313" key="4">
    <source>
        <dbReference type="EMBL" id="VDL69754.1"/>
    </source>
</evidence>
<organism evidence="6">
    <name type="scientific">Nippostrongylus brasiliensis</name>
    <name type="common">Rat hookworm</name>
    <dbReference type="NCBI Taxonomy" id="27835"/>
    <lineage>
        <taxon>Eukaryota</taxon>
        <taxon>Metazoa</taxon>
        <taxon>Ecdysozoa</taxon>
        <taxon>Nematoda</taxon>
        <taxon>Chromadorea</taxon>
        <taxon>Rhabditida</taxon>
        <taxon>Rhabditina</taxon>
        <taxon>Rhabditomorpha</taxon>
        <taxon>Strongyloidea</taxon>
        <taxon>Heligmosomidae</taxon>
        <taxon>Nippostrongylus</taxon>
    </lineage>
</organism>
<reference evidence="6" key="1">
    <citation type="submission" date="2017-02" db="UniProtKB">
        <authorList>
            <consortium name="WormBaseParasite"/>
        </authorList>
    </citation>
    <scope>IDENTIFICATION</scope>
</reference>
<feature type="region of interest" description="Disordered" evidence="2">
    <location>
        <begin position="1"/>
        <end position="100"/>
    </location>
</feature>
<evidence type="ECO:0000256" key="1">
    <source>
        <dbReference type="PROSITE-ProRule" id="PRU01005"/>
    </source>
</evidence>
<evidence type="ECO:0000259" key="3">
    <source>
        <dbReference type="PROSITE" id="PS51670"/>
    </source>
</evidence>
<gene>
    <name evidence="4" type="ORF">NBR_LOCUS6165</name>
</gene>
<name>A0A0N4XU22_NIPBR</name>
<reference evidence="4 5" key="2">
    <citation type="submission" date="2018-11" db="EMBL/GenBank/DDBJ databases">
        <authorList>
            <consortium name="Pathogen Informatics"/>
        </authorList>
    </citation>
    <scope>NUCLEOTIDE SEQUENCE [LARGE SCALE GENOMIC DNA]</scope>
</reference>
<sequence>MAPSNTESDYPTPSTLDTSAPSTANPQPNGQVAVDFNKDNDKPTTGSSQATTDTMESKAKETVMRERRKEEDETNESEESEETPKKSRRKKKKTKKNQQDMAAICAAEVDEYPMKCPAWRNAGYCESNQATKFLWCRKTCRCSPTPQSEGIRSGQGATHNSYAVGRGFAW</sequence>
<dbReference type="AlphaFoldDB" id="A0A0N4XU22"/>
<comment type="caution">
    <text evidence="1">Lacks conserved residue(s) required for the propagation of feature annotation.</text>
</comment>
<feature type="domain" description="ShKT" evidence="3">
    <location>
        <begin position="105"/>
        <end position="142"/>
    </location>
</feature>
<dbReference type="Proteomes" id="UP000271162">
    <property type="component" value="Unassembled WGS sequence"/>
</dbReference>
<feature type="compositionally biased region" description="Acidic residues" evidence="2">
    <location>
        <begin position="72"/>
        <end position="81"/>
    </location>
</feature>
<accession>A0A0N4XU22</accession>
<feature type="compositionally biased region" description="Basic residues" evidence="2">
    <location>
        <begin position="86"/>
        <end position="96"/>
    </location>
</feature>
<protein>
    <submittedName>
        <fullName evidence="6">ShKT domain-containing protein</fullName>
    </submittedName>
</protein>
<dbReference type="EMBL" id="UYSL01019782">
    <property type="protein sequence ID" value="VDL69754.1"/>
    <property type="molecule type" value="Genomic_DNA"/>
</dbReference>
<feature type="compositionally biased region" description="Polar residues" evidence="2">
    <location>
        <begin position="1"/>
        <end position="30"/>
    </location>
</feature>
<feature type="compositionally biased region" description="Basic and acidic residues" evidence="2">
    <location>
        <begin position="55"/>
        <end position="71"/>
    </location>
</feature>
<evidence type="ECO:0000313" key="5">
    <source>
        <dbReference type="Proteomes" id="UP000271162"/>
    </source>
</evidence>